<evidence type="ECO:0000256" key="2">
    <source>
        <dbReference type="ARBA" id="ARBA00005417"/>
    </source>
</evidence>
<keyword evidence="3" id="KW-0813">Transport</keyword>
<dbReference type="Pfam" id="PF08352">
    <property type="entry name" value="oligo_HPY"/>
    <property type="match status" value="1"/>
</dbReference>
<dbReference type="InterPro" id="IPR003593">
    <property type="entry name" value="AAA+_ATPase"/>
</dbReference>
<evidence type="ECO:0000256" key="5">
    <source>
        <dbReference type="ARBA" id="ARBA00022741"/>
    </source>
</evidence>
<feature type="domain" description="ABC transporter" evidence="9">
    <location>
        <begin position="7"/>
        <end position="257"/>
    </location>
</feature>
<dbReference type="GO" id="GO:0005524">
    <property type="term" value="F:ATP binding"/>
    <property type="evidence" value="ECO:0007669"/>
    <property type="project" value="UniProtKB-KW"/>
</dbReference>
<dbReference type="PANTHER" id="PTHR43297">
    <property type="entry name" value="OLIGOPEPTIDE TRANSPORT ATP-BINDING PROTEIN APPD"/>
    <property type="match status" value="1"/>
</dbReference>
<feature type="compositionally biased region" description="Pro residues" evidence="8">
    <location>
        <begin position="269"/>
        <end position="280"/>
    </location>
</feature>
<evidence type="ECO:0000256" key="6">
    <source>
        <dbReference type="ARBA" id="ARBA00022840"/>
    </source>
</evidence>
<dbReference type="Pfam" id="PF00005">
    <property type="entry name" value="ABC_tran"/>
    <property type="match status" value="1"/>
</dbReference>
<dbReference type="GO" id="GO:0005886">
    <property type="term" value="C:plasma membrane"/>
    <property type="evidence" value="ECO:0007669"/>
    <property type="project" value="UniProtKB-SubCell"/>
</dbReference>
<dbReference type="FunFam" id="3.40.50.300:FF:000016">
    <property type="entry name" value="Oligopeptide ABC transporter ATP-binding component"/>
    <property type="match status" value="1"/>
</dbReference>
<evidence type="ECO:0000259" key="9">
    <source>
        <dbReference type="PROSITE" id="PS50893"/>
    </source>
</evidence>
<dbReference type="NCBIfam" id="TIGR01727">
    <property type="entry name" value="oligo_HPY"/>
    <property type="match status" value="1"/>
</dbReference>
<sequence length="325" mass="34053">MGAETVLEVQDLVATFPGPSGRVAVVDGVSFHLRAGEVLALVGESGAGKSTLALALLRLLPEPPARIEQGVVAFRGRDLLRLDRRALRQVRGRQAAVIFQDPLSALNPAYRAGDQVAEMLRVHGRLGRRAASGRAVALLEEAGLPDARAVAVRYPHQLSGGMRQRVLIAMALACRPRLLIADEPTAALDVTVQAGILALFRRVAEGGTAVLFISHDLGVVAQVADRIGVLYAGRLVETGPAGLLLRDPRHPYTQALLAAVPRPDGPRPGASPPLPDPGPPAGGCAFAPRCPRAGPRCRAVPPPAFAAGPGRTVRCWAAGGEEGRR</sequence>
<dbReference type="PROSITE" id="PS50893">
    <property type="entry name" value="ABC_TRANSPORTER_2"/>
    <property type="match status" value="1"/>
</dbReference>
<dbReference type="Proteomes" id="UP000503399">
    <property type="component" value="Chromosome"/>
</dbReference>
<dbReference type="Gene3D" id="3.40.50.300">
    <property type="entry name" value="P-loop containing nucleotide triphosphate hydrolases"/>
    <property type="match status" value="1"/>
</dbReference>
<evidence type="ECO:0000313" key="10">
    <source>
        <dbReference type="EMBL" id="CAB1129248.1"/>
    </source>
</evidence>
<reference evidence="10 11" key="1">
    <citation type="submission" date="2020-02" db="EMBL/GenBank/DDBJ databases">
        <authorList>
            <person name="Hogendoorn C."/>
        </authorList>
    </citation>
    <scope>NUCLEOTIDE SEQUENCE [LARGE SCALE GENOMIC DNA]</scope>
    <source>
        <strain evidence="10">R501</strain>
    </source>
</reference>
<comment type="subcellular location">
    <subcellularLocation>
        <location evidence="1">Cell membrane</location>
        <topology evidence="1">Peripheral membrane protein</topology>
    </subcellularLocation>
</comment>
<name>A0A6F8ZI34_9FIRM</name>
<keyword evidence="7" id="KW-0472">Membrane</keyword>
<proteinExistence type="inferred from homology"/>
<evidence type="ECO:0000256" key="3">
    <source>
        <dbReference type="ARBA" id="ARBA00022448"/>
    </source>
</evidence>
<keyword evidence="11" id="KW-1185">Reference proteome</keyword>
<dbReference type="GO" id="GO:0016887">
    <property type="term" value="F:ATP hydrolysis activity"/>
    <property type="evidence" value="ECO:0007669"/>
    <property type="project" value="InterPro"/>
</dbReference>
<dbReference type="PROSITE" id="PS00211">
    <property type="entry name" value="ABC_TRANSPORTER_1"/>
    <property type="match status" value="1"/>
</dbReference>
<dbReference type="PANTHER" id="PTHR43297:SF2">
    <property type="entry name" value="DIPEPTIDE TRANSPORT ATP-BINDING PROTEIN DPPD"/>
    <property type="match status" value="1"/>
</dbReference>
<dbReference type="SUPFAM" id="SSF52540">
    <property type="entry name" value="P-loop containing nucleoside triphosphate hydrolases"/>
    <property type="match status" value="1"/>
</dbReference>
<feature type="region of interest" description="Disordered" evidence="8">
    <location>
        <begin position="260"/>
        <end position="282"/>
    </location>
</feature>
<dbReference type="InterPro" id="IPR017871">
    <property type="entry name" value="ABC_transporter-like_CS"/>
</dbReference>
<dbReference type="InterPro" id="IPR013563">
    <property type="entry name" value="Oligopep_ABC_C"/>
</dbReference>
<keyword evidence="4" id="KW-1003">Cell membrane</keyword>
<comment type="similarity">
    <text evidence="2">Belongs to the ABC transporter superfamily.</text>
</comment>
<dbReference type="CDD" id="cd03257">
    <property type="entry name" value="ABC_NikE_OppD_transporters"/>
    <property type="match status" value="1"/>
</dbReference>
<dbReference type="GO" id="GO:0015833">
    <property type="term" value="P:peptide transport"/>
    <property type="evidence" value="ECO:0007669"/>
    <property type="project" value="InterPro"/>
</dbReference>
<dbReference type="EMBL" id="LR778114">
    <property type="protein sequence ID" value="CAB1129248.1"/>
    <property type="molecule type" value="Genomic_DNA"/>
</dbReference>
<protein>
    <submittedName>
        <fullName evidence="10">Dipeptide ABC transporter (ATP-binding subunit)</fullName>
    </submittedName>
</protein>
<keyword evidence="5" id="KW-0547">Nucleotide-binding</keyword>
<evidence type="ECO:0000313" key="11">
    <source>
        <dbReference type="Proteomes" id="UP000503399"/>
    </source>
</evidence>
<gene>
    <name evidence="10" type="primary">dppD</name>
    <name evidence="10" type="ORF">R50_1747</name>
</gene>
<dbReference type="InterPro" id="IPR027417">
    <property type="entry name" value="P-loop_NTPase"/>
</dbReference>
<dbReference type="InterPro" id="IPR050388">
    <property type="entry name" value="ABC_Ni/Peptide_Import"/>
</dbReference>
<keyword evidence="6 10" id="KW-0067">ATP-binding</keyword>
<organism evidence="10 11">
    <name type="scientific">Candidatus Hydrogenisulfobacillus filiaventi</name>
    <dbReference type="NCBI Taxonomy" id="2707344"/>
    <lineage>
        <taxon>Bacteria</taxon>
        <taxon>Bacillati</taxon>
        <taxon>Bacillota</taxon>
        <taxon>Clostridia</taxon>
        <taxon>Eubacteriales</taxon>
        <taxon>Clostridiales Family XVII. Incertae Sedis</taxon>
        <taxon>Candidatus Hydrogenisulfobacillus</taxon>
    </lineage>
</organism>
<dbReference type="SMART" id="SM00382">
    <property type="entry name" value="AAA"/>
    <property type="match status" value="1"/>
</dbReference>
<evidence type="ECO:0000256" key="1">
    <source>
        <dbReference type="ARBA" id="ARBA00004202"/>
    </source>
</evidence>
<dbReference type="KEGG" id="hfv:R50_1747"/>
<dbReference type="AlphaFoldDB" id="A0A6F8ZI34"/>
<dbReference type="InterPro" id="IPR003439">
    <property type="entry name" value="ABC_transporter-like_ATP-bd"/>
</dbReference>
<accession>A0A6F8ZI34</accession>
<evidence type="ECO:0000256" key="4">
    <source>
        <dbReference type="ARBA" id="ARBA00022475"/>
    </source>
</evidence>
<evidence type="ECO:0000256" key="7">
    <source>
        <dbReference type="ARBA" id="ARBA00023136"/>
    </source>
</evidence>
<evidence type="ECO:0000256" key="8">
    <source>
        <dbReference type="SAM" id="MobiDB-lite"/>
    </source>
</evidence>